<dbReference type="Proteomes" id="UP000326939">
    <property type="component" value="Chromosome 8"/>
</dbReference>
<proteinExistence type="predicted"/>
<gene>
    <name evidence="2" type="ORF">DKX38_013447</name>
</gene>
<dbReference type="PANTHER" id="PTHR36751:SF1">
    <property type="entry name" value="F3E22.8 PROTEIN"/>
    <property type="match status" value="1"/>
</dbReference>
<feature type="region of interest" description="Disordered" evidence="1">
    <location>
        <begin position="1"/>
        <end position="26"/>
    </location>
</feature>
<sequence>MPCLRRLSNPKPPVAPPSGDGGGPGVDRKLMEMPAIAERRHNWDESSGWFPSRSSDFACGFVYEVIYWIALSNCVHFAFKKVVKLVADGIGDTERGKVVPLRLGLILIKNVSIQVLLLYTNVVNNGYYLERVDIQVVYRPRVQVDKLSLNNCTLEYKEGLGRMLFDCSLIAYVTFEAFDCSLIAYVTFEA</sequence>
<dbReference type="EMBL" id="VDCV01000008">
    <property type="protein sequence ID" value="KAB5545335.1"/>
    <property type="molecule type" value="Genomic_DNA"/>
</dbReference>
<reference evidence="3" key="1">
    <citation type="journal article" date="2019" name="Gigascience">
        <title>De novo genome assembly of the endangered Acer yangbiense, a plant species with extremely small populations endemic to Yunnan Province, China.</title>
        <authorList>
            <person name="Yang J."/>
            <person name="Wariss H.M."/>
            <person name="Tao L."/>
            <person name="Zhang R."/>
            <person name="Yun Q."/>
            <person name="Hollingsworth P."/>
            <person name="Dao Z."/>
            <person name="Luo G."/>
            <person name="Guo H."/>
            <person name="Ma Y."/>
            <person name="Sun W."/>
        </authorList>
    </citation>
    <scope>NUCLEOTIDE SEQUENCE [LARGE SCALE GENOMIC DNA]</scope>
    <source>
        <strain evidence="3">cv. br00</strain>
    </source>
</reference>
<accession>A0A5N5LR86</accession>
<comment type="caution">
    <text evidence="2">The sequence shown here is derived from an EMBL/GenBank/DDBJ whole genome shotgun (WGS) entry which is preliminary data.</text>
</comment>
<protein>
    <submittedName>
        <fullName evidence="2">Uncharacterized protein</fullName>
    </submittedName>
</protein>
<keyword evidence="3" id="KW-1185">Reference proteome</keyword>
<dbReference type="AlphaFoldDB" id="A0A5N5LR86"/>
<dbReference type="PANTHER" id="PTHR36751">
    <property type="entry name" value="F3E22.8 PROTEIN"/>
    <property type="match status" value="1"/>
</dbReference>
<organism evidence="2 3">
    <name type="scientific">Salix brachista</name>
    <dbReference type="NCBI Taxonomy" id="2182728"/>
    <lineage>
        <taxon>Eukaryota</taxon>
        <taxon>Viridiplantae</taxon>
        <taxon>Streptophyta</taxon>
        <taxon>Embryophyta</taxon>
        <taxon>Tracheophyta</taxon>
        <taxon>Spermatophyta</taxon>
        <taxon>Magnoliopsida</taxon>
        <taxon>eudicotyledons</taxon>
        <taxon>Gunneridae</taxon>
        <taxon>Pentapetalae</taxon>
        <taxon>rosids</taxon>
        <taxon>fabids</taxon>
        <taxon>Malpighiales</taxon>
        <taxon>Salicaceae</taxon>
        <taxon>Saliceae</taxon>
        <taxon>Salix</taxon>
    </lineage>
</organism>
<evidence type="ECO:0000313" key="3">
    <source>
        <dbReference type="Proteomes" id="UP000326939"/>
    </source>
</evidence>
<evidence type="ECO:0000313" key="2">
    <source>
        <dbReference type="EMBL" id="KAB5545335.1"/>
    </source>
</evidence>
<name>A0A5N5LR86_9ROSI</name>
<evidence type="ECO:0000256" key="1">
    <source>
        <dbReference type="SAM" id="MobiDB-lite"/>
    </source>
</evidence>